<comment type="caution">
    <text evidence="1">The sequence shown here is derived from an EMBL/GenBank/DDBJ whole genome shotgun (WGS) entry which is preliminary data.</text>
</comment>
<dbReference type="EMBL" id="LSRX01000118">
    <property type="protein sequence ID" value="OLQ08412.1"/>
    <property type="molecule type" value="Genomic_DNA"/>
</dbReference>
<dbReference type="AlphaFoldDB" id="A0A1Q9ELV8"/>
<evidence type="ECO:0000313" key="1">
    <source>
        <dbReference type="EMBL" id="OLQ08412.1"/>
    </source>
</evidence>
<keyword evidence="2" id="KW-1185">Reference proteome</keyword>
<accession>A0A1Q9ELV8</accession>
<dbReference type="Proteomes" id="UP000186817">
    <property type="component" value="Unassembled WGS sequence"/>
</dbReference>
<protein>
    <submittedName>
        <fullName evidence="1">Uncharacterized protein</fullName>
    </submittedName>
</protein>
<organism evidence="1 2">
    <name type="scientific">Symbiodinium microadriaticum</name>
    <name type="common">Dinoflagellate</name>
    <name type="synonym">Zooxanthella microadriatica</name>
    <dbReference type="NCBI Taxonomy" id="2951"/>
    <lineage>
        <taxon>Eukaryota</taxon>
        <taxon>Sar</taxon>
        <taxon>Alveolata</taxon>
        <taxon>Dinophyceae</taxon>
        <taxon>Suessiales</taxon>
        <taxon>Symbiodiniaceae</taxon>
        <taxon>Symbiodinium</taxon>
    </lineage>
</organism>
<evidence type="ECO:0000313" key="2">
    <source>
        <dbReference type="Proteomes" id="UP000186817"/>
    </source>
</evidence>
<gene>
    <name evidence="1" type="ORF">AK812_SmicGene8082</name>
</gene>
<dbReference type="OrthoDB" id="10392256at2759"/>
<name>A0A1Q9ELV8_SYMMI</name>
<reference evidence="1 2" key="1">
    <citation type="submission" date="2016-02" db="EMBL/GenBank/DDBJ databases">
        <title>Genome analysis of coral dinoflagellate symbionts highlights evolutionary adaptations to a symbiotic lifestyle.</title>
        <authorList>
            <person name="Aranda M."/>
            <person name="Li Y."/>
            <person name="Liew Y.J."/>
            <person name="Baumgarten S."/>
            <person name="Simakov O."/>
            <person name="Wilson M."/>
            <person name="Piel J."/>
            <person name="Ashoor H."/>
            <person name="Bougouffa S."/>
            <person name="Bajic V.B."/>
            <person name="Ryu T."/>
            <person name="Ravasi T."/>
            <person name="Bayer T."/>
            <person name="Micklem G."/>
            <person name="Kim H."/>
            <person name="Bhak J."/>
            <person name="Lajeunesse T.C."/>
            <person name="Voolstra C.R."/>
        </authorList>
    </citation>
    <scope>NUCLEOTIDE SEQUENCE [LARGE SCALE GENOMIC DNA]</scope>
    <source>
        <strain evidence="1 2">CCMP2467</strain>
    </source>
</reference>
<sequence length="193" mass="21908">MECVPVNYLLKPVMGSSQELPVVSLIQQALDRRAGEDTWYSRAQEIQRKLKAQHQDDPDGIRRNADIVFRAGTEQAAIVRDGYKRRRSCCKVFCRQTTCLVRCLEETVRWLMCFQVPACLWLWMKLVYWPGSKRVQGAYAALHCGICSSGCSPGELFAMRGTIACSTRCPPSPYMRKFDAAQEVEGSKLFKLS</sequence>
<proteinExistence type="predicted"/>